<keyword evidence="1" id="KW-0175">Coiled coil</keyword>
<feature type="compositionally biased region" description="Pro residues" evidence="2">
    <location>
        <begin position="103"/>
        <end position="113"/>
    </location>
</feature>
<feature type="compositionally biased region" description="Acidic residues" evidence="2">
    <location>
        <begin position="607"/>
        <end position="618"/>
    </location>
</feature>
<feature type="compositionally biased region" description="Basic and acidic residues" evidence="2">
    <location>
        <begin position="447"/>
        <end position="472"/>
    </location>
</feature>
<feature type="region of interest" description="Disordered" evidence="2">
    <location>
        <begin position="56"/>
        <end position="119"/>
    </location>
</feature>
<dbReference type="Proteomes" id="UP001432027">
    <property type="component" value="Unassembled WGS sequence"/>
</dbReference>
<sequence>PPNPKETSKKASAARAAPLPTPIKRGTAARVVRLSEVGTAVPSKTMADEAAVETISASTLLSRPRQSLPPSSSISHPSPSSSHLHPSDTSDTLDGSARSRPFRPNPHHPPPFSPYNLPIHSLPRSRPFSIHPMRRLSRPSREIHIIAPSLDPDEPIRLPHPSSPPPPPSSDPIETTTEEVAVAKEVDLVKGPIKLREGWGYKIGETKWRAVYDPNRKTIPKLPLRGHGGNSIEATGEEGTTTNKLPVCLFVNPHEESIDKGPPPTERSKSRSSKRVWPRPRTVRDYNQEKDEAAARAVKKCFDDRMGEVASSSSSLPSIGALIKIMTEEETAQPPQEHGYTFSKCAQTAEIVTTFPLKEVAHYQRKKYKDDHVVINTSDLNEIYATVRKIRANKRKWAQVKARAAVDQEFKEKQVAKKARAYANEKAKIAAMTKEERKLMNKRKYRSEKEKKLEKDPEQLAKQRRKEERRKAILDRDKARLEAGVDNPEERRRLQRKIRVAERTPEEKLAISKRDAEYNMKKREERKKASPEELARIEEKKRLKEEKKAALAKLTPKERVRAQQRAYEATHKAKKRARMEGEKSFRGESIPLSKRTPKKKRGKNEVEREEESMDMMDGETNDFPFGDQGDTFDENQLAVESISSPSPIRPSRHIHSHYHSHSHPYSHHHHDITEMAGPSTSRHHQERYGGDIEAEIIQLQKEVVWSERAIHNSRVEVDRLRQEATNLESAIDEELETQIERKRRIARLSAIWREDHGEDS</sequence>
<evidence type="ECO:0000313" key="3">
    <source>
        <dbReference type="EMBL" id="GMT00937.1"/>
    </source>
</evidence>
<feature type="compositionally biased region" description="Low complexity" evidence="2">
    <location>
        <begin position="58"/>
        <end position="92"/>
    </location>
</feature>
<accession>A0AAV5U2E9</accession>
<comment type="caution">
    <text evidence="3">The sequence shown here is derived from an EMBL/GenBank/DDBJ whole genome shotgun (WGS) entry which is preliminary data.</text>
</comment>
<gene>
    <name evidence="3" type="ORF">PENTCL1PPCAC_23111</name>
</gene>
<dbReference type="EMBL" id="BTSX01000005">
    <property type="protein sequence ID" value="GMT00937.1"/>
    <property type="molecule type" value="Genomic_DNA"/>
</dbReference>
<evidence type="ECO:0000313" key="4">
    <source>
        <dbReference type="Proteomes" id="UP001432027"/>
    </source>
</evidence>
<organism evidence="3 4">
    <name type="scientific">Pristionchus entomophagus</name>
    <dbReference type="NCBI Taxonomy" id="358040"/>
    <lineage>
        <taxon>Eukaryota</taxon>
        <taxon>Metazoa</taxon>
        <taxon>Ecdysozoa</taxon>
        <taxon>Nematoda</taxon>
        <taxon>Chromadorea</taxon>
        <taxon>Rhabditida</taxon>
        <taxon>Rhabditina</taxon>
        <taxon>Diplogasteromorpha</taxon>
        <taxon>Diplogasteroidea</taxon>
        <taxon>Neodiplogasteridae</taxon>
        <taxon>Pristionchus</taxon>
    </lineage>
</organism>
<protein>
    <submittedName>
        <fullName evidence="3">Uncharacterized protein</fullName>
    </submittedName>
</protein>
<feature type="region of interest" description="Disordered" evidence="2">
    <location>
        <begin position="150"/>
        <end position="175"/>
    </location>
</feature>
<feature type="non-terminal residue" evidence="3">
    <location>
        <position position="760"/>
    </location>
</feature>
<feature type="non-terminal residue" evidence="3">
    <location>
        <position position="1"/>
    </location>
</feature>
<reference evidence="3" key="1">
    <citation type="submission" date="2023-10" db="EMBL/GenBank/DDBJ databases">
        <title>Genome assembly of Pristionchus species.</title>
        <authorList>
            <person name="Yoshida K."/>
            <person name="Sommer R.J."/>
        </authorList>
    </citation>
    <scope>NUCLEOTIDE SEQUENCE</scope>
    <source>
        <strain evidence="3">RS0144</strain>
    </source>
</reference>
<dbReference type="AlphaFoldDB" id="A0AAV5U2E9"/>
<evidence type="ECO:0000256" key="2">
    <source>
        <dbReference type="SAM" id="MobiDB-lite"/>
    </source>
</evidence>
<feature type="compositionally biased region" description="Basic and acidic residues" evidence="2">
    <location>
        <begin position="505"/>
        <end position="561"/>
    </location>
</feature>
<name>A0AAV5U2E9_9BILA</name>
<keyword evidence="4" id="KW-1185">Reference proteome</keyword>
<feature type="region of interest" description="Disordered" evidence="2">
    <location>
        <begin position="1"/>
        <end position="27"/>
    </location>
</feature>
<feature type="region of interest" description="Disordered" evidence="2">
    <location>
        <begin position="254"/>
        <end position="282"/>
    </location>
</feature>
<feature type="region of interest" description="Disordered" evidence="2">
    <location>
        <begin position="505"/>
        <end position="618"/>
    </location>
</feature>
<evidence type="ECO:0000256" key="1">
    <source>
        <dbReference type="SAM" id="Coils"/>
    </source>
</evidence>
<feature type="coiled-coil region" evidence="1">
    <location>
        <begin position="710"/>
        <end position="737"/>
    </location>
</feature>
<feature type="region of interest" description="Disordered" evidence="2">
    <location>
        <begin position="657"/>
        <end position="687"/>
    </location>
</feature>
<feature type="region of interest" description="Disordered" evidence="2">
    <location>
        <begin position="434"/>
        <end position="472"/>
    </location>
</feature>
<feature type="compositionally biased region" description="Pro residues" evidence="2">
    <location>
        <begin position="161"/>
        <end position="170"/>
    </location>
</feature>
<feature type="compositionally biased region" description="Basic residues" evidence="2">
    <location>
        <begin position="657"/>
        <end position="670"/>
    </location>
</feature>
<proteinExistence type="predicted"/>